<accession>A0A0G0QE83</accession>
<dbReference type="Proteomes" id="UP000033881">
    <property type="component" value="Unassembled WGS sequence"/>
</dbReference>
<dbReference type="STRING" id="1618574.UT24_C0018G0019"/>
<proteinExistence type="predicted"/>
<sequence length="244" mass="27394">MSGIPNFVLKNQRHLLSQPQGEEVENGVIWIFDSPKGETTITRFDGTFGREWIISYPSNEHPSEVYGAEYSPEIHGDVAYETESTEDDRDIEHALEMLFGGITNSLDFERLFPNLSVSQKGADWLLAIPNSEIYFLAREGEEGYNIVFVNDDEVEQGGPFEDSAGIKQFVYGILQTLKQEEKLKETEKPKIEEFVSDENTELLHAASRKIASACSDIDKTGNYQISDALAMVMQSIAIVIEGEE</sequence>
<reference evidence="1 2" key="1">
    <citation type="journal article" date="2015" name="Nature">
        <title>rRNA introns, odd ribosomes, and small enigmatic genomes across a large radiation of phyla.</title>
        <authorList>
            <person name="Brown C.T."/>
            <person name="Hug L.A."/>
            <person name="Thomas B.C."/>
            <person name="Sharon I."/>
            <person name="Castelle C.J."/>
            <person name="Singh A."/>
            <person name="Wilkins M.J."/>
            <person name="Williams K.H."/>
            <person name="Banfield J.F."/>
        </authorList>
    </citation>
    <scope>NUCLEOTIDE SEQUENCE [LARGE SCALE GENOMIC DNA]</scope>
</reference>
<organism evidence="1 2">
    <name type="scientific">Candidatus Woesebacteria bacterium GW2011_GWB1_39_12</name>
    <dbReference type="NCBI Taxonomy" id="1618574"/>
    <lineage>
        <taxon>Bacteria</taxon>
        <taxon>Candidatus Woeseibacteriota</taxon>
    </lineage>
</organism>
<comment type="caution">
    <text evidence="1">The sequence shown here is derived from an EMBL/GenBank/DDBJ whole genome shotgun (WGS) entry which is preliminary data.</text>
</comment>
<dbReference type="AlphaFoldDB" id="A0A0G0QE83"/>
<evidence type="ECO:0000313" key="2">
    <source>
        <dbReference type="Proteomes" id="UP000033881"/>
    </source>
</evidence>
<protein>
    <submittedName>
        <fullName evidence="1">Uncharacterized protein</fullName>
    </submittedName>
</protein>
<evidence type="ECO:0000313" key="1">
    <source>
        <dbReference type="EMBL" id="KKR00037.1"/>
    </source>
</evidence>
<name>A0A0G0QE83_9BACT</name>
<gene>
    <name evidence="1" type="ORF">UT24_C0018G0019</name>
</gene>
<dbReference type="EMBL" id="LBWB01000018">
    <property type="protein sequence ID" value="KKR00037.1"/>
    <property type="molecule type" value="Genomic_DNA"/>
</dbReference>